<feature type="chain" id="PRO_5042440681" description="Secreted protein" evidence="1">
    <location>
        <begin position="23"/>
        <end position="70"/>
    </location>
</feature>
<keyword evidence="1" id="KW-0732">Signal</keyword>
<dbReference type="EMBL" id="CAVNYO010000004">
    <property type="protein sequence ID" value="CAK5261962.1"/>
    <property type="molecule type" value="Genomic_DNA"/>
</dbReference>
<dbReference type="EMBL" id="CAVNYO010000403">
    <property type="protein sequence ID" value="CAK5274658.1"/>
    <property type="molecule type" value="Genomic_DNA"/>
</dbReference>
<comment type="caution">
    <text evidence="3">The sequence shown here is derived from an EMBL/GenBank/DDBJ whole genome shotgun (WGS) entry which is preliminary data.</text>
</comment>
<evidence type="ECO:0000256" key="1">
    <source>
        <dbReference type="SAM" id="SignalP"/>
    </source>
</evidence>
<evidence type="ECO:0000313" key="4">
    <source>
        <dbReference type="EMBL" id="CAK5274658.1"/>
    </source>
</evidence>
<gene>
    <name evidence="4" type="ORF">MYCIT1_LOCUS21949</name>
    <name evidence="2" type="ORF">MYCIT1_LOCUS29</name>
    <name evidence="3" type="ORF">MYCIT1_LOCUS307</name>
</gene>
<name>A0AAD2GTG7_9AGAR</name>
<feature type="signal peptide" evidence="1">
    <location>
        <begin position="1"/>
        <end position="22"/>
    </location>
</feature>
<organism evidence="3 5">
    <name type="scientific">Mycena citricolor</name>
    <dbReference type="NCBI Taxonomy" id="2018698"/>
    <lineage>
        <taxon>Eukaryota</taxon>
        <taxon>Fungi</taxon>
        <taxon>Dikarya</taxon>
        <taxon>Basidiomycota</taxon>
        <taxon>Agaricomycotina</taxon>
        <taxon>Agaricomycetes</taxon>
        <taxon>Agaricomycetidae</taxon>
        <taxon>Agaricales</taxon>
        <taxon>Marasmiineae</taxon>
        <taxon>Mycenaceae</taxon>
        <taxon>Mycena</taxon>
    </lineage>
</organism>
<keyword evidence="5" id="KW-1185">Reference proteome</keyword>
<dbReference type="AlphaFoldDB" id="A0AAD2GTG7"/>
<evidence type="ECO:0000313" key="3">
    <source>
        <dbReference type="EMBL" id="CAK5261962.1"/>
    </source>
</evidence>
<evidence type="ECO:0000313" key="2">
    <source>
        <dbReference type="EMBL" id="CAK5261816.1"/>
    </source>
</evidence>
<evidence type="ECO:0000313" key="5">
    <source>
        <dbReference type="Proteomes" id="UP001295794"/>
    </source>
</evidence>
<dbReference type="Proteomes" id="UP001295794">
    <property type="component" value="Unassembled WGS sequence"/>
</dbReference>
<evidence type="ECO:0008006" key="6">
    <source>
        <dbReference type="Google" id="ProtNLM"/>
    </source>
</evidence>
<sequence length="70" mass="7424">MPTFPRVLPALIFLSISSLIEASFIVDSISQTPLTCVPLLLQWQGGLGTYGCDTAPLFPLSVQARGISCA</sequence>
<proteinExistence type="predicted"/>
<reference evidence="3" key="1">
    <citation type="submission" date="2023-11" db="EMBL/GenBank/DDBJ databases">
        <authorList>
            <person name="De Vega J J."/>
            <person name="De Vega J J."/>
        </authorList>
    </citation>
    <scope>NUCLEOTIDE SEQUENCE</scope>
</reference>
<dbReference type="EMBL" id="CAVNYO010000001">
    <property type="protein sequence ID" value="CAK5261816.1"/>
    <property type="molecule type" value="Genomic_DNA"/>
</dbReference>
<accession>A0AAD2GTG7</accession>
<protein>
    <recommendedName>
        <fullName evidence="6">Secreted protein</fullName>
    </recommendedName>
</protein>